<dbReference type="AlphaFoldDB" id="A0A9D5Q7L8"/>
<gene>
    <name evidence="5" type="ORF">GF339_20680</name>
</gene>
<reference evidence="5" key="1">
    <citation type="submission" date="2019-11" db="EMBL/GenBank/DDBJ databases">
        <title>Microbial mats filling the niche in hypersaline microbial mats.</title>
        <authorList>
            <person name="Wong H.L."/>
            <person name="Macleod F.I."/>
            <person name="White R.A. III"/>
            <person name="Burns B.P."/>
        </authorList>
    </citation>
    <scope>NUCLEOTIDE SEQUENCE</scope>
    <source>
        <strain evidence="5">Rbin_158</strain>
    </source>
</reference>
<name>A0A9D5Q7L8_9BACT</name>
<sequence>MPLKTSLTGSWPPTYNLEEGIRHLPMEEQERIVRASIKRAVQDQIELDIDILVDGQVRDELVFLFASKIPGYQEQTFPYRVVDRIQPAEESITVQDYLYAKSLAGDRPVKAHLTGPMVIERSTQVDPESVYAGKHDPNLVLDIAIALGHEARALVQAGAEIVQIDELVLTDQIDLDLAFEAMRLIVEIGEIPFPALHACGNVTTILDPILTKSPVKMVSIEGGWLNHDTLRHIDRDYLARCGKQIGLGCIGVSDYTVDRVERVQGFLEDMIKRLGEEHIWAAMPDCGLRPVSHEIAYRKIEVMVRAARAV</sequence>
<evidence type="ECO:0000256" key="1">
    <source>
        <dbReference type="ARBA" id="ARBA00001947"/>
    </source>
</evidence>
<dbReference type="InterPro" id="IPR038071">
    <property type="entry name" value="UROD/MetE-like_sf"/>
</dbReference>
<evidence type="ECO:0000256" key="2">
    <source>
        <dbReference type="ARBA" id="ARBA00022723"/>
    </source>
</evidence>
<dbReference type="EMBL" id="WJJP01000673">
    <property type="protein sequence ID" value="MBD3327014.1"/>
    <property type="molecule type" value="Genomic_DNA"/>
</dbReference>
<dbReference type="SUPFAM" id="SSF51726">
    <property type="entry name" value="UROD/MetE-like"/>
    <property type="match status" value="1"/>
</dbReference>
<organism evidence="5 6">
    <name type="scientific">candidate division KSB3 bacterium</name>
    <dbReference type="NCBI Taxonomy" id="2044937"/>
    <lineage>
        <taxon>Bacteria</taxon>
        <taxon>candidate division KSB3</taxon>
    </lineage>
</organism>
<evidence type="ECO:0000313" key="6">
    <source>
        <dbReference type="Proteomes" id="UP000649604"/>
    </source>
</evidence>
<proteinExistence type="predicted"/>
<evidence type="ECO:0000313" key="5">
    <source>
        <dbReference type="EMBL" id="MBD3327014.1"/>
    </source>
</evidence>
<dbReference type="GO" id="GO:0008270">
    <property type="term" value="F:zinc ion binding"/>
    <property type="evidence" value="ECO:0007669"/>
    <property type="project" value="InterPro"/>
</dbReference>
<accession>A0A9D5Q7L8</accession>
<protein>
    <recommendedName>
        <fullName evidence="4">Cobalamin-independent methionine synthase MetE C-terminal/archaeal domain-containing protein</fullName>
    </recommendedName>
</protein>
<evidence type="ECO:0000259" key="4">
    <source>
        <dbReference type="Pfam" id="PF01717"/>
    </source>
</evidence>
<dbReference type="Pfam" id="PF01717">
    <property type="entry name" value="Meth_synt_2"/>
    <property type="match status" value="1"/>
</dbReference>
<dbReference type="Proteomes" id="UP000649604">
    <property type="component" value="Unassembled WGS sequence"/>
</dbReference>
<comment type="cofactor">
    <cofactor evidence="1">
        <name>Zn(2+)</name>
        <dbReference type="ChEBI" id="CHEBI:29105"/>
    </cofactor>
</comment>
<dbReference type="PANTHER" id="PTHR30519">
    <property type="entry name" value="5-METHYLTETRAHYDROPTEROYLTRIGLUTAMATE--HOMOCYSTEINE METHYLTRANSFERASE"/>
    <property type="match status" value="1"/>
</dbReference>
<keyword evidence="3" id="KW-0862">Zinc</keyword>
<keyword evidence="2" id="KW-0479">Metal-binding</keyword>
<feature type="domain" description="Cobalamin-independent methionine synthase MetE C-terminal/archaeal" evidence="4">
    <location>
        <begin position="4"/>
        <end position="308"/>
    </location>
</feature>
<dbReference type="Gene3D" id="3.20.20.210">
    <property type="match status" value="1"/>
</dbReference>
<comment type="caution">
    <text evidence="5">The sequence shown here is derived from an EMBL/GenBank/DDBJ whole genome shotgun (WGS) entry which is preliminary data.</text>
</comment>
<dbReference type="GO" id="GO:0009086">
    <property type="term" value="P:methionine biosynthetic process"/>
    <property type="evidence" value="ECO:0007669"/>
    <property type="project" value="InterPro"/>
</dbReference>
<dbReference type="GO" id="GO:0003871">
    <property type="term" value="F:5-methyltetrahydropteroyltriglutamate-homocysteine S-methyltransferase activity"/>
    <property type="evidence" value="ECO:0007669"/>
    <property type="project" value="InterPro"/>
</dbReference>
<dbReference type="InterPro" id="IPR002629">
    <property type="entry name" value="Met_Synth_C/arc"/>
</dbReference>
<evidence type="ECO:0000256" key="3">
    <source>
        <dbReference type="ARBA" id="ARBA00022833"/>
    </source>
</evidence>